<comment type="catalytic activity">
    <reaction evidence="1">
        <text>ATP + protein L-histidine = ADP + protein N-phospho-L-histidine.</text>
        <dbReference type="EC" id="2.7.13.3"/>
    </reaction>
</comment>
<dbReference type="STRING" id="39841.SAMN05660836_00534"/>
<dbReference type="Proteomes" id="UP000199611">
    <property type="component" value="Unassembled WGS sequence"/>
</dbReference>
<organism evidence="10 11">
    <name type="scientific">Thermodesulforhabdus norvegica</name>
    <dbReference type="NCBI Taxonomy" id="39841"/>
    <lineage>
        <taxon>Bacteria</taxon>
        <taxon>Pseudomonadati</taxon>
        <taxon>Thermodesulfobacteriota</taxon>
        <taxon>Syntrophobacteria</taxon>
        <taxon>Syntrophobacterales</taxon>
        <taxon>Thermodesulforhabdaceae</taxon>
        <taxon>Thermodesulforhabdus</taxon>
    </lineage>
</organism>
<keyword evidence="7" id="KW-0902">Two-component regulatory system</keyword>
<evidence type="ECO:0000256" key="1">
    <source>
        <dbReference type="ARBA" id="ARBA00000085"/>
    </source>
</evidence>
<dbReference type="InterPro" id="IPR000700">
    <property type="entry name" value="PAS-assoc_C"/>
</dbReference>
<dbReference type="InterPro" id="IPR003594">
    <property type="entry name" value="HATPase_dom"/>
</dbReference>
<evidence type="ECO:0000259" key="9">
    <source>
        <dbReference type="PROSITE" id="PS50113"/>
    </source>
</evidence>
<keyword evidence="5 10" id="KW-0418">Kinase</keyword>
<feature type="domain" description="PAC" evidence="9">
    <location>
        <begin position="1"/>
        <end position="51"/>
    </location>
</feature>
<evidence type="ECO:0000313" key="11">
    <source>
        <dbReference type="Proteomes" id="UP000199611"/>
    </source>
</evidence>
<dbReference type="Gene3D" id="3.30.450.20">
    <property type="entry name" value="PAS domain"/>
    <property type="match status" value="1"/>
</dbReference>
<dbReference type="CDD" id="cd00075">
    <property type="entry name" value="HATPase"/>
    <property type="match status" value="1"/>
</dbReference>
<dbReference type="PANTHER" id="PTHR43065">
    <property type="entry name" value="SENSOR HISTIDINE KINASE"/>
    <property type="match status" value="1"/>
</dbReference>
<keyword evidence="6" id="KW-0067">ATP-binding</keyword>
<accession>A0A1I4RCI0</accession>
<dbReference type="PROSITE" id="PS50113">
    <property type="entry name" value="PAC"/>
    <property type="match status" value="1"/>
</dbReference>
<feature type="domain" description="Histidine kinase" evidence="8">
    <location>
        <begin position="64"/>
        <end position="283"/>
    </location>
</feature>
<protein>
    <recommendedName>
        <fullName evidence="2">histidine kinase</fullName>
        <ecNumber evidence="2">2.7.13.3</ecNumber>
    </recommendedName>
</protein>
<dbReference type="EMBL" id="FOUU01000001">
    <property type="protein sequence ID" value="SFM49746.1"/>
    <property type="molecule type" value="Genomic_DNA"/>
</dbReference>
<evidence type="ECO:0000313" key="10">
    <source>
        <dbReference type="EMBL" id="SFM49746.1"/>
    </source>
</evidence>
<dbReference type="InterPro" id="IPR036890">
    <property type="entry name" value="HATPase_C_sf"/>
</dbReference>
<evidence type="ECO:0000256" key="5">
    <source>
        <dbReference type="ARBA" id="ARBA00022777"/>
    </source>
</evidence>
<dbReference type="RefSeq" id="WP_093393264.1">
    <property type="nucleotide sequence ID" value="NZ_FOUU01000001.1"/>
</dbReference>
<dbReference type="GO" id="GO:0000155">
    <property type="term" value="F:phosphorelay sensor kinase activity"/>
    <property type="evidence" value="ECO:0007669"/>
    <property type="project" value="InterPro"/>
</dbReference>
<dbReference type="InterPro" id="IPR004358">
    <property type="entry name" value="Sig_transdc_His_kin-like_C"/>
</dbReference>
<reference evidence="10 11" key="1">
    <citation type="submission" date="2016-10" db="EMBL/GenBank/DDBJ databases">
        <authorList>
            <person name="de Groot N.N."/>
        </authorList>
    </citation>
    <scope>NUCLEOTIDE SEQUENCE [LARGE SCALE GENOMIC DNA]</scope>
    <source>
        <strain evidence="10 11">DSM 9990</strain>
    </source>
</reference>
<gene>
    <name evidence="10" type="ORF">SAMN05660836_00534</name>
</gene>
<proteinExistence type="predicted"/>
<keyword evidence="3" id="KW-0808">Transferase</keyword>
<dbReference type="PROSITE" id="PS50109">
    <property type="entry name" value="HIS_KIN"/>
    <property type="match status" value="1"/>
</dbReference>
<dbReference type="Pfam" id="PF02518">
    <property type="entry name" value="HATPase_c"/>
    <property type="match status" value="1"/>
</dbReference>
<dbReference type="Gene3D" id="1.10.287.130">
    <property type="match status" value="1"/>
</dbReference>
<evidence type="ECO:0000256" key="4">
    <source>
        <dbReference type="ARBA" id="ARBA00022741"/>
    </source>
</evidence>
<evidence type="ECO:0000259" key="8">
    <source>
        <dbReference type="PROSITE" id="PS50109"/>
    </source>
</evidence>
<dbReference type="SMART" id="SM00387">
    <property type="entry name" value="HATPase_c"/>
    <property type="match status" value="1"/>
</dbReference>
<dbReference type="AlphaFoldDB" id="A0A1I4RCI0"/>
<name>A0A1I4RCI0_9BACT</name>
<dbReference type="OrthoDB" id="9813024at2"/>
<evidence type="ECO:0000256" key="2">
    <source>
        <dbReference type="ARBA" id="ARBA00012438"/>
    </source>
</evidence>
<evidence type="ECO:0000256" key="3">
    <source>
        <dbReference type="ARBA" id="ARBA00022679"/>
    </source>
</evidence>
<dbReference type="GO" id="GO:0005524">
    <property type="term" value="F:ATP binding"/>
    <property type="evidence" value="ECO:0007669"/>
    <property type="project" value="UniProtKB-KW"/>
</dbReference>
<dbReference type="InterPro" id="IPR005467">
    <property type="entry name" value="His_kinase_dom"/>
</dbReference>
<keyword evidence="11" id="KW-1185">Reference proteome</keyword>
<sequence length="289" mass="32206">MLHREFFEPDLNRWLAVTVVPLHDEKGSVVSTLHFIQDVTEKRRFEEVRMLARKFETAMTIAGGIAHDFNNLLMIIAGNVEIAQKDISPDSPAYDKLSRAKEAVFRAADLVRRLLYATMHIHPHLCECDLNTLLPVWLADIMKKSPCRYDLTSYIEDARVIADPELLRRAFENVVKNAEEATGGKGGVKVSLWNRSVSASHPTLKGGSYIVVEIKDSGPGIKPELLYRVFDPYYSTKQRGTQKGMGLGLAESLSIMSAMGGTVEITSTEGSGTSVYLYIPKKEEETTLS</sequence>
<dbReference type="InterPro" id="IPR036097">
    <property type="entry name" value="HisK_dim/P_sf"/>
</dbReference>
<dbReference type="SUPFAM" id="SSF55874">
    <property type="entry name" value="ATPase domain of HSP90 chaperone/DNA topoisomerase II/histidine kinase"/>
    <property type="match status" value="1"/>
</dbReference>
<evidence type="ECO:0000256" key="6">
    <source>
        <dbReference type="ARBA" id="ARBA00022840"/>
    </source>
</evidence>
<dbReference type="PANTHER" id="PTHR43065:SF46">
    <property type="entry name" value="C4-DICARBOXYLATE TRANSPORT SENSOR PROTEIN DCTB"/>
    <property type="match status" value="1"/>
</dbReference>
<dbReference type="Gene3D" id="3.30.565.10">
    <property type="entry name" value="Histidine kinase-like ATPase, C-terminal domain"/>
    <property type="match status" value="1"/>
</dbReference>
<keyword evidence="4" id="KW-0547">Nucleotide-binding</keyword>
<dbReference type="EC" id="2.7.13.3" evidence="2"/>
<dbReference type="PRINTS" id="PR00344">
    <property type="entry name" value="BCTRLSENSOR"/>
</dbReference>
<evidence type="ECO:0000256" key="7">
    <source>
        <dbReference type="ARBA" id="ARBA00023012"/>
    </source>
</evidence>
<dbReference type="SUPFAM" id="SSF47384">
    <property type="entry name" value="Homodimeric domain of signal transducing histidine kinase"/>
    <property type="match status" value="1"/>
</dbReference>